<gene>
    <name evidence="3" type="ORF">CYY_009689</name>
</gene>
<keyword evidence="2" id="KW-0812">Transmembrane</keyword>
<evidence type="ECO:0000313" key="4">
    <source>
        <dbReference type="Proteomes" id="UP000695562"/>
    </source>
</evidence>
<organism evidence="3 4">
    <name type="scientific">Polysphondylium violaceum</name>
    <dbReference type="NCBI Taxonomy" id="133409"/>
    <lineage>
        <taxon>Eukaryota</taxon>
        <taxon>Amoebozoa</taxon>
        <taxon>Evosea</taxon>
        <taxon>Eumycetozoa</taxon>
        <taxon>Dictyostelia</taxon>
        <taxon>Dictyosteliales</taxon>
        <taxon>Dictyosteliaceae</taxon>
        <taxon>Polysphondylium</taxon>
    </lineage>
</organism>
<name>A0A8J4PLC9_9MYCE</name>
<comment type="caution">
    <text evidence="3">The sequence shown here is derived from an EMBL/GenBank/DDBJ whole genome shotgun (WGS) entry which is preliminary data.</text>
</comment>
<feature type="compositionally biased region" description="Low complexity" evidence="1">
    <location>
        <begin position="141"/>
        <end position="166"/>
    </location>
</feature>
<protein>
    <submittedName>
        <fullName evidence="3">Uncharacterized protein</fullName>
    </submittedName>
</protein>
<feature type="region of interest" description="Disordered" evidence="1">
    <location>
        <begin position="134"/>
        <end position="194"/>
    </location>
</feature>
<dbReference type="Proteomes" id="UP000695562">
    <property type="component" value="Unassembled WGS sequence"/>
</dbReference>
<keyword evidence="2" id="KW-0472">Membrane</keyword>
<feature type="transmembrane region" description="Helical" evidence="2">
    <location>
        <begin position="25"/>
        <end position="48"/>
    </location>
</feature>
<feature type="transmembrane region" description="Helical" evidence="2">
    <location>
        <begin position="54"/>
        <end position="75"/>
    </location>
</feature>
<keyword evidence="4" id="KW-1185">Reference proteome</keyword>
<feature type="compositionally biased region" description="Polar residues" evidence="1">
    <location>
        <begin position="178"/>
        <end position="187"/>
    </location>
</feature>
<evidence type="ECO:0000313" key="3">
    <source>
        <dbReference type="EMBL" id="KAF2068990.1"/>
    </source>
</evidence>
<feature type="non-terminal residue" evidence="3">
    <location>
        <position position="1"/>
    </location>
</feature>
<evidence type="ECO:0000256" key="1">
    <source>
        <dbReference type="SAM" id="MobiDB-lite"/>
    </source>
</evidence>
<proteinExistence type="predicted"/>
<dbReference type="EMBL" id="AJWJ01000779">
    <property type="protein sequence ID" value="KAF2068990.1"/>
    <property type="molecule type" value="Genomic_DNA"/>
</dbReference>
<accession>A0A8J4PLC9</accession>
<keyword evidence="2" id="KW-1133">Transmembrane helix</keyword>
<evidence type="ECO:0000256" key="2">
    <source>
        <dbReference type="SAM" id="Phobius"/>
    </source>
</evidence>
<sequence length="194" mass="21716">LQGYISREEYKDIVAVLNKSQSKTILYILFLIVIVLAVPALVVTYIVTDHNMQTTTIVGIIAIFICGFVALIYFLSAQSKLTEKANLLTQQYRNRGIKFIAGTKRYYRSYVATCEIEINPLLFRLTTPASSPSNTQYQVNSFSPTQPLLSSTTPSPYSPSTFSIPIDSVYSLPPPTQPNTHHYSTPNPIKETKQ</sequence>
<reference evidence="3" key="1">
    <citation type="submission" date="2020-01" db="EMBL/GenBank/DDBJ databases">
        <title>Development of genomics and gene disruption for Polysphondylium violaceum indicates a role for the polyketide synthase stlB in stalk morphogenesis.</title>
        <authorList>
            <person name="Narita B."/>
            <person name="Kawabe Y."/>
            <person name="Kin K."/>
            <person name="Saito T."/>
            <person name="Gibbs R."/>
            <person name="Kuspa A."/>
            <person name="Muzny D."/>
            <person name="Queller D."/>
            <person name="Richards S."/>
            <person name="Strassman J."/>
            <person name="Sucgang R."/>
            <person name="Worley K."/>
            <person name="Schaap P."/>
        </authorList>
    </citation>
    <scope>NUCLEOTIDE SEQUENCE</scope>
    <source>
        <strain evidence="3">QSvi11</strain>
    </source>
</reference>
<dbReference type="AlphaFoldDB" id="A0A8J4PLC9"/>